<feature type="region of interest" description="Disordered" evidence="2">
    <location>
        <begin position="63"/>
        <end position="140"/>
    </location>
</feature>
<dbReference type="InterPro" id="IPR051336">
    <property type="entry name" value="RhoGEF_Guanine_NuclExch_SF"/>
</dbReference>
<dbReference type="InterPro" id="IPR001849">
    <property type="entry name" value="PH_domain"/>
</dbReference>
<dbReference type="GO" id="GO:0005737">
    <property type="term" value="C:cytoplasm"/>
    <property type="evidence" value="ECO:0007669"/>
    <property type="project" value="TreeGrafter"/>
</dbReference>
<dbReference type="CDD" id="cd00160">
    <property type="entry name" value="RhoGEF"/>
    <property type="match status" value="1"/>
</dbReference>
<dbReference type="SUPFAM" id="SSF48065">
    <property type="entry name" value="DBL homology domain (DH-domain)"/>
    <property type="match status" value="1"/>
</dbReference>
<feature type="domain" description="DH" evidence="4">
    <location>
        <begin position="267"/>
        <end position="449"/>
    </location>
</feature>
<feature type="region of interest" description="Disordered" evidence="2">
    <location>
        <begin position="242"/>
        <end position="261"/>
    </location>
</feature>
<protein>
    <submittedName>
        <fullName evidence="5">Triple functional domain protein</fullName>
    </submittedName>
</protein>
<gene>
    <name evidence="5" type="primary">TRIO</name>
</gene>
<feature type="compositionally biased region" description="Low complexity" evidence="2">
    <location>
        <begin position="212"/>
        <end position="221"/>
    </location>
</feature>
<dbReference type="PROSITE" id="PS50010">
    <property type="entry name" value="DH_2"/>
    <property type="match status" value="1"/>
</dbReference>
<dbReference type="EMBL" id="GAMC01018249">
    <property type="protein sequence ID" value="JAB88306.1"/>
    <property type="molecule type" value="mRNA"/>
</dbReference>
<feature type="region of interest" description="Disordered" evidence="2">
    <location>
        <begin position="200"/>
        <end position="221"/>
    </location>
</feature>
<dbReference type="PANTHER" id="PTHR22826">
    <property type="entry name" value="RHO GUANINE EXCHANGE FACTOR-RELATED"/>
    <property type="match status" value="1"/>
</dbReference>
<feature type="compositionally biased region" description="Basic and acidic residues" evidence="2">
    <location>
        <begin position="69"/>
        <end position="88"/>
    </location>
</feature>
<dbReference type="SUPFAM" id="SSF50729">
    <property type="entry name" value="PH domain-like"/>
    <property type="match status" value="1"/>
</dbReference>
<name>W8BF02_CERCA</name>
<dbReference type="PROSITE" id="PS50003">
    <property type="entry name" value="PH_DOMAIN"/>
    <property type="match status" value="1"/>
</dbReference>
<dbReference type="Gene3D" id="1.20.900.10">
    <property type="entry name" value="Dbl homology (DH) domain"/>
    <property type="match status" value="1"/>
</dbReference>
<evidence type="ECO:0000256" key="2">
    <source>
        <dbReference type="SAM" id="MobiDB-lite"/>
    </source>
</evidence>
<dbReference type="PANTHER" id="PTHR22826:SF106">
    <property type="entry name" value="TRIO, ISOFORM A"/>
    <property type="match status" value="1"/>
</dbReference>
<evidence type="ECO:0000256" key="1">
    <source>
        <dbReference type="ARBA" id="ARBA00022658"/>
    </source>
</evidence>
<evidence type="ECO:0000313" key="5">
    <source>
        <dbReference type="EMBL" id="JAB88304.1"/>
    </source>
</evidence>
<dbReference type="CDD" id="cd13241">
    <property type="entry name" value="PH2_Kalirin_Trio_p63RhoGEF"/>
    <property type="match status" value="1"/>
</dbReference>
<dbReference type="OrthoDB" id="10256089at2759"/>
<evidence type="ECO:0000259" key="3">
    <source>
        <dbReference type="PROSITE" id="PS50003"/>
    </source>
</evidence>
<dbReference type="EMBL" id="GAMC01018251">
    <property type="protein sequence ID" value="JAB88304.1"/>
    <property type="molecule type" value="mRNA"/>
</dbReference>
<dbReference type="Pfam" id="PF22697">
    <property type="entry name" value="SOS1_NGEF_PH"/>
    <property type="match status" value="1"/>
</dbReference>
<organism evidence="5">
    <name type="scientific">Ceratitis capitata</name>
    <name type="common">Mediterranean fruit fly</name>
    <name type="synonym">Tephritis capitata</name>
    <dbReference type="NCBI Taxonomy" id="7213"/>
    <lineage>
        <taxon>Eukaryota</taxon>
        <taxon>Metazoa</taxon>
        <taxon>Ecdysozoa</taxon>
        <taxon>Arthropoda</taxon>
        <taxon>Hexapoda</taxon>
        <taxon>Insecta</taxon>
        <taxon>Pterygota</taxon>
        <taxon>Neoptera</taxon>
        <taxon>Endopterygota</taxon>
        <taxon>Diptera</taxon>
        <taxon>Brachycera</taxon>
        <taxon>Muscomorpha</taxon>
        <taxon>Tephritoidea</taxon>
        <taxon>Tephritidae</taxon>
        <taxon>Ceratitis</taxon>
        <taxon>Ceratitis</taxon>
    </lineage>
</organism>
<sequence length="602" mass="68885">MNNILRAFKSEDSIMSKSFSCDHNHSEHFLCFCCTDAAADAAAEPLSRKEKYKSWPKWFPLRSKTSQNKNEKTPTDKILTKKSSEKSLRLTQKQSEQDEKNLSTSATVSSRSHHHGTTASATAQANAAQAADYEVEEEAGLELPPPMKPLQEPHLMANGPPVFAKDLKENSKNMASAGKMEGNPAVDLSEIEQIVKEKTEQHEEKSKILKPNANNCSSSSNADVCASNGCSTVSERTNVADSYEHSNSYNHEERSTENSDIESALRKRQYAIDELITTEKSYIEDLRSIVHGYLAEVLDPNSDIPIPDDLKGGKERMVFGNIEAIYEWHKKSFLDALVRCRNSPADLGPIIKRYYHKFDMYNKYYQNKPVSDHIVTTHLVYFDQIRQKLGSRLDLNDLLIKPVQRLPKYELLFREIAKHSRAAERDAEVVGIEQAMQEMGRICKAANEAMELRRLQKFEGKIASQGKLLMHDKLYCIEDEKAAERNAYMLQKPRELYVFFFEQCIIFADIDGKKMQFSSPTYTYRSHIQVNKMQLEELENNRFQLKSTDPNKPGLKIICYASTPELTNEWLCKIRNILTKQHEFLIALTSPIEYQQQQQQQN</sequence>
<dbReference type="SMART" id="SM00325">
    <property type="entry name" value="RhoGEF"/>
    <property type="match status" value="1"/>
</dbReference>
<dbReference type="Gene3D" id="2.30.29.30">
    <property type="entry name" value="Pleckstrin-homology domain (PH domain)/Phosphotyrosine-binding domain (PTB)"/>
    <property type="match status" value="1"/>
</dbReference>
<dbReference type="GO" id="GO:0007411">
    <property type="term" value="P:axon guidance"/>
    <property type="evidence" value="ECO:0007669"/>
    <property type="project" value="TreeGrafter"/>
</dbReference>
<dbReference type="AlphaFoldDB" id="W8BF02"/>
<reference evidence="5" key="1">
    <citation type="submission" date="2013-07" db="EMBL/GenBank/DDBJ databases">
        <authorList>
            <person name="Geib S."/>
        </authorList>
    </citation>
    <scope>NUCLEOTIDE SEQUENCE</scope>
</reference>
<accession>W8BF02</accession>
<dbReference type="SMART" id="SM00233">
    <property type="entry name" value="PH"/>
    <property type="match status" value="1"/>
</dbReference>
<dbReference type="InterPro" id="IPR011993">
    <property type="entry name" value="PH-like_dom_sf"/>
</dbReference>
<proteinExistence type="evidence at transcript level"/>
<dbReference type="GO" id="GO:0019898">
    <property type="term" value="C:extrinsic component of membrane"/>
    <property type="evidence" value="ECO:0007669"/>
    <property type="project" value="TreeGrafter"/>
</dbReference>
<feature type="compositionally biased region" description="Low complexity" evidence="2">
    <location>
        <begin position="117"/>
        <end position="131"/>
    </location>
</feature>
<keyword evidence="1" id="KW-0344">Guanine-nucleotide releasing factor</keyword>
<feature type="domain" description="PH" evidence="3">
    <location>
        <begin position="461"/>
        <end position="579"/>
    </location>
</feature>
<dbReference type="InterPro" id="IPR055251">
    <property type="entry name" value="SOS1_NGEF_PH"/>
</dbReference>
<evidence type="ECO:0000259" key="4">
    <source>
        <dbReference type="PROSITE" id="PS50010"/>
    </source>
</evidence>
<reference evidence="5" key="2">
    <citation type="journal article" date="2014" name="BMC Genomics">
        <title>A genomic perspective to assessing quality of mass-reared SIT flies used in Mediterranean fruit fly (Ceratitis capitata) eradication in California.</title>
        <authorList>
            <person name="Calla B."/>
            <person name="Hall B."/>
            <person name="Hou S."/>
            <person name="Geib S.M."/>
        </authorList>
    </citation>
    <scope>NUCLEOTIDE SEQUENCE</scope>
</reference>
<dbReference type="GO" id="GO:0005085">
    <property type="term" value="F:guanyl-nucleotide exchange factor activity"/>
    <property type="evidence" value="ECO:0007669"/>
    <property type="project" value="UniProtKB-KW"/>
</dbReference>
<dbReference type="InterPro" id="IPR035899">
    <property type="entry name" value="DBL_dom_sf"/>
</dbReference>
<dbReference type="InterPro" id="IPR000219">
    <property type="entry name" value="DH_dom"/>
</dbReference>
<dbReference type="Pfam" id="PF00621">
    <property type="entry name" value="RhoGEF"/>
    <property type="match status" value="1"/>
</dbReference>